<proteinExistence type="predicted"/>
<reference evidence="1" key="2">
    <citation type="submission" date="2020-08" db="EMBL/GenBank/DDBJ databases">
        <authorList>
            <person name="Lai Q."/>
        </authorList>
    </citation>
    <scope>NUCLEOTIDE SEQUENCE</scope>
    <source>
        <strain evidence="1">S27-2</strain>
    </source>
</reference>
<organism evidence="1 2">
    <name type="scientific">Neptunicella marina</name>
    <dbReference type="NCBI Taxonomy" id="2125989"/>
    <lineage>
        <taxon>Bacteria</taxon>
        <taxon>Pseudomonadati</taxon>
        <taxon>Pseudomonadota</taxon>
        <taxon>Gammaproteobacteria</taxon>
        <taxon>Alteromonadales</taxon>
        <taxon>Alteromonadaceae</taxon>
        <taxon>Neptunicella</taxon>
    </lineage>
</organism>
<dbReference type="EMBL" id="JACNEP010000018">
    <property type="protein sequence ID" value="MBC3767453.1"/>
    <property type="molecule type" value="Genomic_DNA"/>
</dbReference>
<dbReference type="Proteomes" id="UP000601768">
    <property type="component" value="Unassembled WGS sequence"/>
</dbReference>
<dbReference type="RefSeq" id="WP_186507975.1">
    <property type="nucleotide sequence ID" value="NZ_JACNEP010000018.1"/>
</dbReference>
<gene>
    <name evidence="1" type="ORF">H8B19_16365</name>
</gene>
<evidence type="ECO:0000313" key="2">
    <source>
        <dbReference type="Proteomes" id="UP000601768"/>
    </source>
</evidence>
<sequence>MMKSASELIRELSFCEDVPKKYIAYYPMVLIDPVLLPLGQNQTVSITSAEKENARRTLKLEFESGIPSGTFGRISICYWQTQFKKLENTTGIEKVIEEELGKSQRQVFLDVIGKEQSGSCQLTNFYSSFRSALKMKIFNDERFTAAEMNTKEVTKSYSLKDIKNPMPIDFRAFQLLYQLQSPLGIDLYLFLNMKTYSMNQQGSKRSKFILWSTLEAVLFTERCRCKNLYEFKQRVIKALGNVVHCLPTCSIEVRDKGIAFRSGRTAVQPLQLAS</sequence>
<keyword evidence="2" id="KW-1185">Reference proteome</keyword>
<evidence type="ECO:0000313" key="1">
    <source>
        <dbReference type="EMBL" id="MBC3767453.1"/>
    </source>
</evidence>
<name>A0A8J6M3H0_9ALTE</name>
<accession>A0A8J6M3H0</accession>
<protein>
    <submittedName>
        <fullName evidence="1">Uncharacterized protein</fullName>
    </submittedName>
</protein>
<comment type="caution">
    <text evidence="1">The sequence shown here is derived from an EMBL/GenBank/DDBJ whole genome shotgun (WGS) entry which is preliminary data.</text>
</comment>
<dbReference type="AlphaFoldDB" id="A0A8J6M3H0"/>
<reference evidence="1" key="1">
    <citation type="journal article" date="2018" name="Int. J. Syst. Evol. Microbiol.">
        <title>Neptunicella marina gen. nov., sp. nov., isolated from surface seawater.</title>
        <authorList>
            <person name="Liu X."/>
            <person name="Lai Q."/>
            <person name="Du Y."/>
            <person name="Zhang X."/>
            <person name="Liu Z."/>
            <person name="Sun F."/>
            <person name="Shao Z."/>
        </authorList>
    </citation>
    <scope>NUCLEOTIDE SEQUENCE</scope>
    <source>
        <strain evidence="1">S27-2</strain>
    </source>
</reference>